<dbReference type="InterPro" id="IPR036412">
    <property type="entry name" value="HAD-like_sf"/>
</dbReference>
<sequence length="325" mass="34746">MNSRRDRPKAILFDIGGVVVASPFQAILDYERTHSIPLGYINFAISRSGADGAWSRLERGTIPLDDSFFAAFQADLTRPDHWRAFWARDCDKEPEMTTRSTRPVGASTSANDNADAPALPSIDAKVLFWRMMRTSRTPDPHIASSSSSSSSSSGNTSAPRLVLGALSNTVRFPPGIRDDSGAAFDPALAAPPPSAGRARRAPRSAEPGSGADIRAPFDVFVSSAHAGVRKPDPGAYRLAVARLGCAWRERYGCAPGAGDELRAEDVLFLDDIGANLKAARGLGMRTLKVELGRTERAVRELEAVVGVKLTGDGDDGGEDRAKARI</sequence>
<dbReference type="SUPFAM" id="SSF56784">
    <property type="entry name" value="HAD-like"/>
    <property type="match status" value="1"/>
</dbReference>
<feature type="region of interest" description="Disordered" evidence="1">
    <location>
        <begin position="94"/>
        <end position="117"/>
    </location>
</feature>
<name>A0A6A6PE33_9PEZI</name>
<protein>
    <recommendedName>
        <fullName evidence="4">HAD-like domain-containing protein</fullName>
    </recommendedName>
</protein>
<evidence type="ECO:0008006" key="4">
    <source>
        <dbReference type="Google" id="ProtNLM"/>
    </source>
</evidence>
<evidence type="ECO:0000313" key="2">
    <source>
        <dbReference type="EMBL" id="KAF2462236.1"/>
    </source>
</evidence>
<gene>
    <name evidence="2" type="ORF">BDY21DRAFT_389765</name>
</gene>
<dbReference type="EMBL" id="MU001670">
    <property type="protein sequence ID" value="KAF2462236.1"/>
    <property type="molecule type" value="Genomic_DNA"/>
</dbReference>
<dbReference type="OrthoDB" id="1694274at2759"/>
<evidence type="ECO:0000256" key="1">
    <source>
        <dbReference type="SAM" id="MobiDB-lite"/>
    </source>
</evidence>
<feature type="region of interest" description="Disordered" evidence="1">
    <location>
        <begin position="138"/>
        <end position="158"/>
    </location>
</feature>
<keyword evidence="3" id="KW-1185">Reference proteome</keyword>
<dbReference type="Proteomes" id="UP000799766">
    <property type="component" value="Unassembled WGS sequence"/>
</dbReference>
<organism evidence="2 3">
    <name type="scientific">Lineolata rhizophorae</name>
    <dbReference type="NCBI Taxonomy" id="578093"/>
    <lineage>
        <taxon>Eukaryota</taxon>
        <taxon>Fungi</taxon>
        <taxon>Dikarya</taxon>
        <taxon>Ascomycota</taxon>
        <taxon>Pezizomycotina</taxon>
        <taxon>Dothideomycetes</taxon>
        <taxon>Dothideomycetes incertae sedis</taxon>
        <taxon>Lineolatales</taxon>
        <taxon>Lineolataceae</taxon>
        <taxon>Lineolata</taxon>
    </lineage>
</organism>
<proteinExistence type="predicted"/>
<evidence type="ECO:0000313" key="3">
    <source>
        <dbReference type="Proteomes" id="UP000799766"/>
    </source>
</evidence>
<feature type="compositionally biased region" description="Low complexity" evidence="1">
    <location>
        <begin position="144"/>
        <end position="153"/>
    </location>
</feature>
<dbReference type="Gene3D" id="3.40.50.1000">
    <property type="entry name" value="HAD superfamily/HAD-like"/>
    <property type="match status" value="1"/>
</dbReference>
<reference evidence="2" key="1">
    <citation type="journal article" date="2020" name="Stud. Mycol.">
        <title>101 Dothideomycetes genomes: a test case for predicting lifestyles and emergence of pathogens.</title>
        <authorList>
            <person name="Haridas S."/>
            <person name="Albert R."/>
            <person name="Binder M."/>
            <person name="Bloem J."/>
            <person name="Labutti K."/>
            <person name="Salamov A."/>
            <person name="Andreopoulos B."/>
            <person name="Baker S."/>
            <person name="Barry K."/>
            <person name="Bills G."/>
            <person name="Bluhm B."/>
            <person name="Cannon C."/>
            <person name="Castanera R."/>
            <person name="Culley D."/>
            <person name="Daum C."/>
            <person name="Ezra D."/>
            <person name="Gonzalez J."/>
            <person name="Henrissat B."/>
            <person name="Kuo A."/>
            <person name="Liang C."/>
            <person name="Lipzen A."/>
            <person name="Lutzoni F."/>
            <person name="Magnuson J."/>
            <person name="Mondo S."/>
            <person name="Nolan M."/>
            <person name="Ohm R."/>
            <person name="Pangilinan J."/>
            <person name="Park H.-J."/>
            <person name="Ramirez L."/>
            <person name="Alfaro M."/>
            <person name="Sun H."/>
            <person name="Tritt A."/>
            <person name="Yoshinaga Y."/>
            <person name="Zwiers L.-H."/>
            <person name="Turgeon B."/>
            <person name="Goodwin S."/>
            <person name="Spatafora J."/>
            <person name="Crous P."/>
            <person name="Grigoriev I."/>
        </authorList>
    </citation>
    <scope>NUCLEOTIDE SEQUENCE</scope>
    <source>
        <strain evidence="2">ATCC 16933</strain>
    </source>
</reference>
<dbReference type="InterPro" id="IPR023198">
    <property type="entry name" value="PGP-like_dom2"/>
</dbReference>
<dbReference type="InterPro" id="IPR052898">
    <property type="entry name" value="ACAD10-like"/>
</dbReference>
<dbReference type="InterPro" id="IPR023214">
    <property type="entry name" value="HAD_sf"/>
</dbReference>
<accession>A0A6A6PE33</accession>
<dbReference type="AlphaFoldDB" id="A0A6A6PE33"/>
<dbReference type="PANTHER" id="PTHR47829:SF1">
    <property type="entry name" value="HAD FAMILY PHOSPHATASE"/>
    <property type="match status" value="1"/>
</dbReference>
<dbReference type="Gene3D" id="1.10.150.240">
    <property type="entry name" value="Putative phosphatase, domain 2"/>
    <property type="match status" value="1"/>
</dbReference>
<feature type="compositionally biased region" description="Polar residues" evidence="1">
    <location>
        <begin position="97"/>
        <end position="112"/>
    </location>
</feature>
<feature type="region of interest" description="Disordered" evidence="1">
    <location>
        <begin position="181"/>
        <end position="210"/>
    </location>
</feature>
<dbReference type="PANTHER" id="PTHR47829">
    <property type="entry name" value="HYDROLASE, PUTATIVE (AFU_ORTHOLOGUE AFUA_1G12880)-RELATED"/>
    <property type="match status" value="1"/>
</dbReference>